<protein>
    <submittedName>
        <fullName evidence="2">Membrane protein required for N-linked glycosylation-like protein</fullName>
    </submittedName>
</protein>
<feature type="transmembrane region" description="Helical" evidence="1">
    <location>
        <begin position="172"/>
        <end position="189"/>
    </location>
</feature>
<organism evidence="2 3">
    <name type="scientific">Chlorobaculum parvum (strain DSM 263 / NCIMB 8327)</name>
    <name type="common">Chlorobium vibrioforme subsp. thiosulfatophilum</name>
    <dbReference type="NCBI Taxonomy" id="517417"/>
    <lineage>
        <taxon>Bacteria</taxon>
        <taxon>Pseudomonadati</taxon>
        <taxon>Chlorobiota</taxon>
        <taxon>Chlorobiia</taxon>
        <taxon>Chlorobiales</taxon>
        <taxon>Chlorobiaceae</taxon>
        <taxon>Chlorobaculum</taxon>
    </lineage>
</organism>
<feature type="transmembrane region" description="Helical" evidence="1">
    <location>
        <begin position="20"/>
        <end position="37"/>
    </location>
</feature>
<sequence>MLKNVNDHFVAYDNEESGYHPVFIVIVILLIHASIFINNHEAILNQITLRDFDGYWHLLRVESLYHTGNLYDTIIPRSNAPYGEHLHWTRAFDLILYAGAYVGSFFVGFNAALFWWSMFVNPILHICSFLVLFWGVRDLIGDARASLFGIIFPFQPEITSVFMPGIPDHHGALLFIFSLFIVLFIKSILNDNLKILSICGIVGGISLWFSIENIVIVLIAFSVLGFAWVIEGKPFESKNILFSFTLLISTLLTMLVDTRFDDLMKVVYDRRSIVHVFLWLTITFFWIVIFFVSRYSKIIEKKISRIFAAIFGVFVCIFLMHELFPLFFRSPLAEIDPVVKSIYLNQTTEFTGLFSANSHLPKSAIVYWAMTLPAIPISSFFVWHSFDRQKKVWVFIMIVNIFFIVWSALTYRMITYAFLCALIPVSYLLYLPFAYIQNNVGQPYNALVRSFYIIVCCFGLFILPVKMFSSSSQGNLLRDGKFLLQFSRYLNEDKFFKEEKRRTLTSMYMGPLILYKTPHEVIGTPSHRNVSGILDTYHVMNALNESDAHMIIQRRGIQVIIIGRPESGIGDYFIQDDKAKNDMGEIFHHQLWKGNVPTWLQIYPVPKSLQGKIKVFLVLE</sequence>
<keyword evidence="1" id="KW-1133">Transmembrane helix</keyword>
<keyword evidence="3" id="KW-1185">Reference proteome</keyword>
<feature type="transmembrane region" description="Helical" evidence="1">
    <location>
        <begin position="447"/>
        <end position="468"/>
    </location>
</feature>
<dbReference type="EMBL" id="CP001099">
    <property type="protein sequence ID" value="ACF11845.1"/>
    <property type="molecule type" value="Genomic_DNA"/>
</dbReference>
<keyword evidence="1" id="KW-0472">Membrane</keyword>
<accession>B3QPJ2</accession>
<evidence type="ECO:0000256" key="1">
    <source>
        <dbReference type="SAM" id="Phobius"/>
    </source>
</evidence>
<name>B3QPJ2_CHLP8</name>
<keyword evidence="1" id="KW-0812">Transmembrane</keyword>
<proteinExistence type="predicted"/>
<dbReference type="Proteomes" id="UP000008811">
    <property type="component" value="Chromosome"/>
</dbReference>
<feature type="transmembrane region" description="Helical" evidence="1">
    <location>
        <begin position="415"/>
        <end position="435"/>
    </location>
</feature>
<evidence type="ECO:0000313" key="2">
    <source>
        <dbReference type="EMBL" id="ACF11845.1"/>
    </source>
</evidence>
<reference evidence="2" key="1">
    <citation type="submission" date="2008-06" db="EMBL/GenBank/DDBJ databases">
        <title>Complete sequence of Chlorobaculum parvum NCIB 8327.</title>
        <authorList>
            <consortium name="US DOE Joint Genome Institute"/>
            <person name="Lucas S."/>
            <person name="Copeland A."/>
            <person name="Lapidus A."/>
            <person name="Glavina del Rio T."/>
            <person name="Dalin E."/>
            <person name="Tice H."/>
            <person name="Bruce D."/>
            <person name="Goodwin L."/>
            <person name="Pitluck S."/>
            <person name="Schmutz J."/>
            <person name="Larimer F."/>
            <person name="Land M."/>
            <person name="Hauser L."/>
            <person name="Kyrpides N."/>
            <person name="Mikhailova N."/>
            <person name="Zhao F."/>
            <person name="Li T."/>
            <person name="Liu Z."/>
            <person name="Overmann J."/>
            <person name="Bryant D.A."/>
            <person name="Richardson P."/>
        </authorList>
    </citation>
    <scope>NUCLEOTIDE SEQUENCE [LARGE SCALE GENOMIC DNA]</scope>
    <source>
        <strain evidence="2">NCIB 8327</strain>
    </source>
</reference>
<feature type="transmembrane region" description="Helical" evidence="1">
    <location>
        <begin position="392"/>
        <end position="409"/>
    </location>
</feature>
<dbReference type="OrthoDB" id="1082056at2"/>
<dbReference type="STRING" id="517417.Cpar_1446"/>
<dbReference type="KEGG" id="cpc:Cpar_1446"/>
<dbReference type="AlphaFoldDB" id="B3QPJ2"/>
<dbReference type="RefSeq" id="WP_012502678.1">
    <property type="nucleotide sequence ID" value="NC_011027.1"/>
</dbReference>
<dbReference type="eggNOG" id="COG1287">
    <property type="taxonomic scope" value="Bacteria"/>
</dbReference>
<evidence type="ECO:0000313" key="3">
    <source>
        <dbReference type="Proteomes" id="UP000008811"/>
    </source>
</evidence>
<gene>
    <name evidence="2" type="ordered locus">Cpar_1446</name>
</gene>
<feature type="transmembrane region" description="Helical" evidence="1">
    <location>
        <begin position="307"/>
        <end position="328"/>
    </location>
</feature>
<feature type="transmembrane region" description="Helical" evidence="1">
    <location>
        <begin position="365"/>
        <end position="383"/>
    </location>
</feature>
<feature type="transmembrane region" description="Helical" evidence="1">
    <location>
        <begin position="240"/>
        <end position="256"/>
    </location>
</feature>
<feature type="transmembrane region" description="Helical" evidence="1">
    <location>
        <begin position="195"/>
        <end position="228"/>
    </location>
</feature>
<feature type="transmembrane region" description="Helical" evidence="1">
    <location>
        <begin position="276"/>
        <end position="295"/>
    </location>
</feature>
<dbReference type="HOGENOM" id="CLU_440556_0_0_10"/>
<feature type="transmembrane region" description="Helical" evidence="1">
    <location>
        <begin position="94"/>
        <end position="116"/>
    </location>
</feature>